<gene>
    <name evidence="2" type="ORF">FRX48_09794</name>
</gene>
<dbReference type="OrthoDB" id="10575210at2759"/>
<dbReference type="AlphaFoldDB" id="A0A5M8PBK4"/>
<reference evidence="2 3" key="1">
    <citation type="submission" date="2019-09" db="EMBL/GenBank/DDBJ databases">
        <title>The hologenome of the rock-dwelling lichen Lasallia pustulata.</title>
        <authorList>
            <person name="Greshake Tzovaras B."/>
            <person name="Segers F."/>
            <person name="Bicker A."/>
            <person name="Dal Grande F."/>
            <person name="Otte J."/>
            <person name="Hankeln T."/>
            <person name="Schmitt I."/>
            <person name="Ebersberger I."/>
        </authorList>
    </citation>
    <scope>NUCLEOTIDE SEQUENCE [LARGE SCALE GENOMIC DNA]</scope>
    <source>
        <strain evidence="2">A1-1</strain>
    </source>
</reference>
<protein>
    <submittedName>
        <fullName evidence="2">Uncharacterized protein</fullName>
    </submittedName>
</protein>
<sequence>MEKFAEVVSKFFGEVRYASTAAIDVLFAHPADRSAQRVEIPSLYLAQISPDSLQQRFVTPRSSALISSTGTLVVRNPDLPPVRNLRPADDLLPDDQEVYGNTVDEQFAQPEPRRNFRENLRAAALSPEWFPNTTAELHSGTFGSRYEAIRRLLRPEISTNTSANRQLVRRLSPEELKLIPKNPLTHRSNGRVRHKKSLEELNHRYRRLEVPVLHPDDHAHHHSYRSSSKISENPAEAPSCQLPAIWSPEPRSRRLVVRGQTVPFDGAYHTYMHYRRQTRHHRQQTLHRRLVERSWEEWCQKFKERTTLTQEISDALADKGIFGVIS</sequence>
<name>A0A5M8PBK4_9LECA</name>
<proteinExistence type="predicted"/>
<dbReference type="EMBL" id="VXIT01000028">
    <property type="protein sequence ID" value="KAA6406443.1"/>
    <property type="molecule type" value="Genomic_DNA"/>
</dbReference>
<organism evidence="2 3">
    <name type="scientific">Lasallia pustulata</name>
    <dbReference type="NCBI Taxonomy" id="136370"/>
    <lineage>
        <taxon>Eukaryota</taxon>
        <taxon>Fungi</taxon>
        <taxon>Dikarya</taxon>
        <taxon>Ascomycota</taxon>
        <taxon>Pezizomycotina</taxon>
        <taxon>Lecanoromycetes</taxon>
        <taxon>OSLEUM clade</taxon>
        <taxon>Umbilicariomycetidae</taxon>
        <taxon>Umbilicariales</taxon>
        <taxon>Umbilicariaceae</taxon>
        <taxon>Lasallia</taxon>
    </lineage>
</organism>
<evidence type="ECO:0000313" key="3">
    <source>
        <dbReference type="Proteomes" id="UP000324767"/>
    </source>
</evidence>
<evidence type="ECO:0000313" key="2">
    <source>
        <dbReference type="EMBL" id="KAA6406443.1"/>
    </source>
</evidence>
<dbReference type="Proteomes" id="UP000324767">
    <property type="component" value="Unassembled WGS sequence"/>
</dbReference>
<feature type="region of interest" description="Disordered" evidence="1">
    <location>
        <begin position="214"/>
        <end position="235"/>
    </location>
</feature>
<comment type="caution">
    <text evidence="2">The sequence shown here is derived from an EMBL/GenBank/DDBJ whole genome shotgun (WGS) entry which is preliminary data.</text>
</comment>
<accession>A0A5M8PBK4</accession>
<evidence type="ECO:0000256" key="1">
    <source>
        <dbReference type="SAM" id="MobiDB-lite"/>
    </source>
</evidence>